<dbReference type="AlphaFoldDB" id="A0A4P9VVV9"/>
<gene>
    <name evidence="1" type="ORF">BDK51DRAFT_39388</name>
</gene>
<sequence>MIRFGCDVDESVDAASPPGCVPAADQRWPLAQSRTAPHGVLNLARPRRLEGPRRLQMMRSITIHFGYAESRLLRAFFAFLTLNCSNCFHPVPLARRSAHSALCARSRQRPAFRGGAQPEELTANDPSPKNCRRRHFKLSFEGMPDVLALWFEVSCSMADVCRIDAALCSGELKGTVEGGRSLGESLPAKSSTEHANLVRYLGLGNEMTWGDRTATVTATAFFPSMHNLQP</sequence>
<proteinExistence type="predicted"/>
<evidence type="ECO:0000313" key="2">
    <source>
        <dbReference type="Proteomes" id="UP000269721"/>
    </source>
</evidence>
<accession>A0A4P9VVV9</accession>
<organism evidence="1 2">
    <name type="scientific">Blyttiomyces helicus</name>
    <dbReference type="NCBI Taxonomy" id="388810"/>
    <lineage>
        <taxon>Eukaryota</taxon>
        <taxon>Fungi</taxon>
        <taxon>Fungi incertae sedis</taxon>
        <taxon>Chytridiomycota</taxon>
        <taxon>Chytridiomycota incertae sedis</taxon>
        <taxon>Chytridiomycetes</taxon>
        <taxon>Chytridiomycetes incertae sedis</taxon>
        <taxon>Blyttiomyces</taxon>
    </lineage>
</organism>
<name>A0A4P9VVV9_9FUNG</name>
<dbReference type="EMBL" id="ML000806">
    <property type="protein sequence ID" value="RKO83814.1"/>
    <property type="molecule type" value="Genomic_DNA"/>
</dbReference>
<keyword evidence="2" id="KW-1185">Reference proteome</keyword>
<reference evidence="2" key="1">
    <citation type="journal article" date="2018" name="Nat. Microbiol.">
        <title>Leveraging single-cell genomics to expand the fungal tree of life.</title>
        <authorList>
            <person name="Ahrendt S.R."/>
            <person name="Quandt C.A."/>
            <person name="Ciobanu D."/>
            <person name="Clum A."/>
            <person name="Salamov A."/>
            <person name="Andreopoulos B."/>
            <person name="Cheng J.F."/>
            <person name="Woyke T."/>
            <person name="Pelin A."/>
            <person name="Henrissat B."/>
            <person name="Reynolds N.K."/>
            <person name="Benny G.L."/>
            <person name="Smith M.E."/>
            <person name="James T.Y."/>
            <person name="Grigoriev I.V."/>
        </authorList>
    </citation>
    <scope>NUCLEOTIDE SEQUENCE [LARGE SCALE GENOMIC DNA]</scope>
</reference>
<protein>
    <submittedName>
        <fullName evidence="1">Uncharacterized protein</fullName>
    </submittedName>
</protein>
<dbReference type="Proteomes" id="UP000269721">
    <property type="component" value="Unassembled WGS sequence"/>
</dbReference>
<evidence type="ECO:0000313" key="1">
    <source>
        <dbReference type="EMBL" id="RKO83814.1"/>
    </source>
</evidence>